<dbReference type="PANTHER" id="PTHR43615:SF1">
    <property type="entry name" value="PPDK_N DOMAIN-CONTAINING PROTEIN"/>
    <property type="match status" value="1"/>
</dbReference>
<dbReference type="GO" id="GO:0016301">
    <property type="term" value="F:kinase activity"/>
    <property type="evidence" value="ECO:0007669"/>
    <property type="project" value="UniProtKB-KW"/>
</dbReference>
<dbReference type="SUPFAM" id="SSF56059">
    <property type="entry name" value="Glutathione synthetase ATP-binding domain-like"/>
    <property type="match status" value="1"/>
</dbReference>
<accession>A0A1H1AI58</accession>
<reference evidence="6 7" key="1">
    <citation type="submission" date="2016-10" db="EMBL/GenBank/DDBJ databases">
        <authorList>
            <person name="de Groot N.N."/>
        </authorList>
    </citation>
    <scope>NUCLEOTIDE SEQUENCE [LARGE SCALE GENOMIC DNA]</scope>
    <source>
        <strain evidence="6 7">DSM 20117</strain>
    </source>
</reference>
<gene>
    <name evidence="6" type="ORF">SAMN04489742_0938</name>
</gene>
<name>A0A1H1AI58_9MICC</name>
<evidence type="ECO:0000259" key="4">
    <source>
        <dbReference type="Pfam" id="PF00391"/>
    </source>
</evidence>
<organism evidence="6 7">
    <name type="scientific">Crystallibacter crystallopoietes</name>
    <dbReference type="NCBI Taxonomy" id="37928"/>
    <lineage>
        <taxon>Bacteria</taxon>
        <taxon>Bacillati</taxon>
        <taxon>Actinomycetota</taxon>
        <taxon>Actinomycetes</taxon>
        <taxon>Micrococcales</taxon>
        <taxon>Micrococcaceae</taxon>
        <taxon>Crystallibacter</taxon>
    </lineage>
</organism>
<dbReference type="AlphaFoldDB" id="A0A1H1AI58"/>
<evidence type="ECO:0000256" key="2">
    <source>
        <dbReference type="ARBA" id="ARBA00022840"/>
    </source>
</evidence>
<feature type="domain" description="PEP-utilising enzyme mobile" evidence="4">
    <location>
        <begin position="852"/>
        <end position="922"/>
    </location>
</feature>
<dbReference type="Gene3D" id="3.30.470.20">
    <property type="entry name" value="ATP-grasp fold, B domain"/>
    <property type="match status" value="1"/>
</dbReference>
<keyword evidence="6" id="KW-0418">Kinase</keyword>
<dbReference type="PANTHER" id="PTHR43615">
    <property type="entry name" value="PHOSPHOENOLPYRUVATE SYNTHASE-RELATED"/>
    <property type="match status" value="1"/>
</dbReference>
<dbReference type="STRING" id="37928.SAMN04489742_0938"/>
<evidence type="ECO:0000313" key="6">
    <source>
        <dbReference type="EMBL" id="SDQ39359.1"/>
    </source>
</evidence>
<evidence type="ECO:0000256" key="1">
    <source>
        <dbReference type="ARBA" id="ARBA00022741"/>
    </source>
</evidence>
<dbReference type="InterPro" id="IPR013815">
    <property type="entry name" value="ATP_grasp_subdomain_1"/>
</dbReference>
<dbReference type="Proteomes" id="UP000181917">
    <property type="component" value="Unassembled WGS sequence"/>
</dbReference>
<dbReference type="Gene3D" id="3.30.1490.20">
    <property type="entry name" value="ATP-grasp fold, A domain"/>
    <property type="match status" value="1"/>
</dbReference>
<evidence type="ECO:0000313" key="7">
    <source>
        <dbReference type="Proteomes" id="UP000181917"/>
    </source>
</evidence>
<dbReference type="InterPro" id="IPR051549">
    <property type="entry name" value="PEP_Utilizing_Enz"/>
</dbReference>
<feature type="region of interest" description="Disordered" evidence="3">
    <location>
        <begin position="330"/>
        <end position="350"/>
    </location>
</feature>
<dbReference type="KEGG" id="acry:AC20117_12625"/>
<dbReference type="FunFam" id="3.30.1490.20:FF:000010">
    <property type="entry name" value="Phosphoenolpyruvate synthase"/>
    <property type="match status" value="1"/>
</dbReference>
<keyword evidence="7" id="KW-1185">Reference proteome</keyword>
<dbReference type="OrthoDB" id="9765468at2"/>
<keyword evidence="2" id="KW-0067">ATP-binding</keyword>
<sequence length="928" mass="97630">MNSTARHLLDRPGTVLPLAKLDGGMLAWVGGKAANLGGLIAAGLPVPDGFCITTTAYQRVAAEVGLDAILAELETAAGAGASAGGNRDTSAEGAAALAGMAERARVALEAAPMPEDIAEAVRAAYAELANNDAGRQLAVAVRSSATAEDLPEASFAGQQDTYLNVAGEDALLDAVRRCWASLWTERAVAYRSDNGIDQRSVSIAVVVQTMVDAEVSGVLFTANPLTGRRHEAVIDAAPGLGEAVVSGAVNPDQFVVDTASGRILERTPGSNPAGGGDACLTDEQIRALTTLGARAEEHFGEPQDLEWAIGPDGAIHLVQSRPITTLYPLPAPADTGRAGGGGNASDGEGRDGGTRAYLCASLLQGLTRPLTPMGLSAFQVLADAYRPAGGNYGAPVPFSYSQAGLRLFVDVTPVLHSKAGRQIIPAAMKAADARSVGALRYLMEDPRFAIISRPKLGALKGALRGSLRGSLKSVPQLAMIPRVLHGLVRPAAALERSRRAEQEFRRMLVLPEPATPARRLDFVERMLAGMITPGVLKQLPPPAAGYIWLGIVRWLLGQLVQPGDLQAVLRGLPDNVTTQMDLELWQAATIIRDDAEAARALKDEDPQELARRYAEGSLPATAQHELAAFLDKYGHRAVAEIDIGIPRWSEEPAHIINVLANYLRLSDPDQAPDRQFARAAATAEAKVAELTHRARAKGRIRGRLVAYGLRRVRATAGRREYPKFGLIVALAALRAQLKRVGTVLADEGRIASPEDIFFLDLAEARVGLRGADLNELAAERRRTYNRELRRRRIPRLLLSDGTDVEAAMGHASATTTAATHLPPGTLTGAPASAGTVTGKARVILDPAGAHLEPGEILVAPSTDPGWTPLFLTAGALVMEMGGPISHGAVVAREYGIPAVVGVPDATTRITTGDTITVDGAAGTISIQT</sequence>
<dbReference type="InterPro" id="IPR002192">
    <property type="entry name" value="PPDK_AMP/ATP-bd"/>
</dbReference>
<dbReference type="InterPro" id="IPR008279">
    <property type="entry name" value="PEP-util_enz_mobile_dom"/>
</dbReference>
<dbReference type="SUPFAM" id="SSF52009">
    <property type="entry name" value="Phosphohistidine domain"/>
    <property type="match status" value="1"/>
</dbReference>
<feature type="domain" description="Pyruvate phosphate dikinase AMP/ATP-binding" evidence="5">
    <location>
        <begin position="28"/>
        <end position="326"/>
    </location>
</feature>
<keyword evidence="6" id="KW-0670">Pyruvate</keyword>
<protein>
    <submittedName>
        <fullName evidence="6">Pyruvate, water dikinase</fullName>
    </submittedName>
</protein>
<dbReference type="InterPro" id="IPR036637">
    <property type="entry name" value="Phosphohistidine_dom_sf"/>
</dbReference>
<dbReference type="Gene3D" id="3.50.30.10">
    <property type="entry name" value="Phosphohistidine domain"/>
    <property type="match status" value="1"/>
</dbReference>
<keyword evidence="1" id="KW-0547">Nucleotide-binding</keyword>
<dbReference type="Pfam" id="PF00391">
    <property type="entry name" value="PEP-utilizers"/>
    <property type="match status" value="1"/>
</dbReference>
<proteinExistence type="predicted"/>
<evidence type="ECO:0000259" key="5">
    <source>
        <dbReference type="Pfam" id="PF01326"/>
    </source>
</evidence>
<keyword evidence="6" id="KW-0808">Transferase</keyword>
<dbReference type="GO" id="GO:0005524">
    <property type="term" value="F:ATP binding"/>
    <property type="evidence" value="ECO:0007669"/>
    <property type="project" value="UniProtKB-KW"/>
</dbReference>
<dbReference type="EMBL" id="FNKH01000002">
    <property type="protein sequence ID" value="SDQ39359.1"/>
    <property type="molecule type" value="Genomic_DNA"/>
</dbReference>
<evidence type="ECO:0000256" key="3">
    <source>
        <dbReference type="SAM" id="MobiDB-lite"/>
    </source>
</evidence>
<dbReference type="Pfam" id="PF01326">
    <property type="entry name" value="PPDK_N"/>
    <property type="match status" value="1"/>
</dbReference>